<dbReference type="FunFam" id="3.30.40.10:FF:000287">
    <property type="entry name" value="RING finger membrane protein"/>
    <property type="match status" value="1"/>
</dbReference>
<keyword evidence="6 14" id="KW-0812">Transmembrane</keyword>
<evidence type="ECO:0000256" key="12">
    <source>
        <dbReference type="ARBA" id="ARBA00023136"/>
    </source>
</evidence>
<dbReference type="OrthoDB" id="264354at2759"/>
<keyword evidence="7" id="KW-0479">Metal-binding</keyword>
<reference evidence="16" key="1">
    <citation type="submission" date="2018-04" db="EMBL/GenBank/DDBJ databases">
        <title>Whole genome sequencing of Hypsizygus marmoreus.</title>
        <authorList>
            <person name="Choi I.-G."/>
            <person name="Min B."/>
            <person name="Kim J.-G."/>
            <person name="Kim S."/>
            <person name="Oh Y.-L."/>
            <person name="Kong W.-S."/>
            <person name="Park H."/>
            <person name="Jeong J."/>
            <person name="Song E.-S."/>
        </authorList>
    </citation>
    <scope>NUCLEOTIDE SEQUENCE [LARGE SCALE GENOMIC DNA]</scope>
    <source>
        <strain evidence="16">51987-8</strain>
    </source>
</reference>
<dbReference type="Proteomes" id="UP000076154">
    <property type="component" value="Unassembled WGS sequence"/>
</dbReference>
<evidence type="ECO:0000256" key="14">
    <source>
        <dbReference type="SAM" id="Phobius"/>
    </source>
</evidence>
<feature type="transmembrane region" description="Helical" evidence="14">
    <location>
        <begin position="1331"/>
        <end position="1356"/>
    </location>
</feature>
<feature type="region of interest" description="Disordered" evidence="13">
    <location>
        <begin position="266"/>
        <end position="329"/>
    </location>
</feature>
<dbReference type="Pfam" id="PF23113">
    <property type="entry name" value="MARCHF6_C"/>
    <property type="match status" value="1"/>
</dbReference>
<feature type="compositionally biased region" description="Polar residues" evidence="13">
    <location>
        <begin position="376"/>
        <end position="387"/>
    </location>
</feature>
<feature type="compositionally biased region" description="Acidic residues" evidence="13">
    <location>
        <begin position="563"/>
        <end position="625"/>
    </location>
</feature>
<feature type="transmembrane region" description="Helical" evidence="14">
    <location>
        <begin position="1276"/>
        <end position="1296"/>
    </location>
</feature>
<dbReference type="InterPro" id="IPR056521">
    <property type="entry name" value="MARCHF6-like_C"/>
</dbReference>
<evidence type="ECO:0000256" key="1">
    <source>
        <dbReference type="ARBA" id="ARBA00000900"/>
    </source>
</evidence>
<keyword evidence="11 14" id="KW-1133">Transmembrane helix</keyword>
<comment type="caution">
    <text evidence="16">The sequence shown here is derived from an EMBL/GenBank/DDBJ whole genome shotgun (WGS) entry which is preliminary data.</text>
</comment>
<dbReference type="InParanoid" id="A0A369J1J8"/>
<feature type="transmembrane region" description="Helical" evidence="14">
    <location>
        <begin position="1235"/>
        <end position="1256"/>
    </location>
</feature>
<feature type="transmembrane region" description="Helical" evidence="14">
    <location>
        <begin position="988"/>
        <end position="1008"/>
    </location>
</feature>
<feature type="compositionally biased region" description="Low complexity" evidence="13">
    <location>
        <begin position="219"/>
        <end position="232"/>
    </location>
</feature>
<evidence type="ECO:0000259" key="15">
    <source>
        <dbReference type="PROSITE" id="PS51292"/>
    </source>
</evidence>
<dbReference type="STRING" id="39966.A0A369J1J8"/>
<evidence type="ECO:0000256" key="13">
    <source>
        <dbReference type="SAM" id="MobiDB-lite"/>
    </source>
</evidence>
<feature type="transmembrane region" description="Helical" evidence="14">
    <location>
        <begin position="1046"/>
        <end position="1069"/>
    </location>
</feature>
<dbReference type="EC" id="2.3.2.27" evidence="4"/>
<dbReference type="CDD" id="cd16702">
    <property type="entry name" value="RING_CH-C4HC3_MARCH6"/>
    <property type="match status" value="1"/>
</dbReference>
<proteinExistence type="predicted"/>
<comment type="catalytic activity">
    <reaction evidence="1">
        <text>S-ubiquitinyl-[E2 ubiquitin-conjugating enzyme]-L-cysteine + [acceptor protein]-L-lysine = [E2 ubiquitin-conjugating enzyme]-L-cysteine + N(6)-ubiquitinyl-[acceptor protein]-L-lysine.</text>
        <dbReference type="EC" id="2.3.2.27"/>
    </reaction>
</comment>
<feature type="transmembrane region" description="Helical" evidence="14">
    <location>
        <begin position="935"/>
        <end position="968"/>
    </location>
</feature>
<accession>A0A369J1J8</accession>
<feature type="compositionally biased region" description="Basic and acidic residues" evidence="13">
    <location>
        <begin position="266"/>
        <end position="279"/>
    </location>
</feature>
<feature type="transmembrane region" description="Helical" evidence="14">
    <location>
        <begin position="893"/>
        <end position="914"/>
    </location>
</feature>
<dbReference type="InterPro" id="IPR013083">
    <property type="entry name" value="Znf_RING/FYVE/PHD"/>
</dbReference>
<dbReference type="EMBL" id="LUEZ02000138">
    <property type="protein sequence ID" value="RDB15868.1"/>
    <property type="molecule type" value="Genomic_DNA"/>
</dbReference>
<dbReference type="Gene3D" id="3.30.40.10">
    <property type="entry name" value="Zinc/RING finger domain, C3HC4 (zinc finger)"/>
    <property type="match status" value="1"/>
</dbReference>
<keyword evidence="17" id="KW-1185">Reference proteome</keyword>
<feature type="region of interest" description="Disordered" evidence="13">
    <location>
        <begin position="1149"/>
        <end position="1168"/>
    </location>
</feature>
<dbReference type="GO" id="GO:0005789">
    <property type="term" value="C:endoplasmic reticulum membrane"/>
    <property type="evidence" value="ECO:0007669"/>
    <property type="project" value="TreeGrafter"/>
</dbReference>
<feature type="transmembrane region" description="Helical" evidence="14">
    <location>
        <begin position="1089"/>
        <end position="1107"/>
    </location>
</feature>
<feature type="transmembrane region" description="Helical" evidence="14">
    <location>
        <begin position="707"/>
        <end position="728"/>
    </location>
</feature>
<keyword evidence="5" id="KW-0808">Transferase</keyword>
<feature type="transmembrane region" description="Helical" evidence="14">
    <location>
        <begin position="87"/>
        <end position="111"/>
    </location>
</feature>
<evidence type="ECO:0000256" key="4">
    <source>
        <dbReference type="ARBA" id="ARBA00012483"/>
    </source>
</evidence>
<dbReference type="SMART" id="SM00744">
    <property type="entry name" value="RINGv"/>
    <property type="match status" value="1"/>
</dbReference>
<keyword evidence="10" id="KW-0862">Zinc</keyword>
<name>A0A369J1J8_HYPMA</name>
<evidence type="ECO:0000256" key="2">
    <source>
        <dbReference type="ARBA" id="ARBA00004141"/>
    </source>
</evidence>
<keyword evidence="9" id="KW-0833">Ubl conjugation pathway</keyword>
<feature type="domain" description="RING-CH-type" evidence="15">
    <location>
        <begin position="2"/>
        <end position="63"/>
    </location>
</feature>
<dbReference type="PANTHER" id="PTHR13145">
    <property type="entry name" value="SSM4 PROTEIN"/>
    <property type="match status" value="1"/>
</dbReference>
<dbReference type="SUPFAM" id="SSF57850">
    <property type="entry name" value="RING/U-box"/>
    <property type="match status" value="1"/>
</dbReference>
<dbReference type="GO" id="GO:0036503">
    <property type="term" value="P:ERAD pathway"/>
    <property type="evidence" value="ECO:0007669"/>
    <property type="project" value="TreeGrafter"/>
</dbReference>
<evidence type="ECO:0000256" key="11">
    <source>
        <dbReference type="ARBA" id="ARBA00022989"/>
    </source>
</evidence>
<feature type="transmembrane region" description="Helical" evidence="14">
    <location>
        <begin position="1461"/>
        <end position="1483"/>
    </location>
</feature>
<evidence type="ECO:0000256" key="6">
    <source>
        <dbReference type="ARBA" id="ARBA00022692"/>
    </source>
</evidence>
<organism evidence="16 17">
    <name type="scientific">Hypsizygus marmoreus</name>
    <name type="common">White beech mushroom</name>
    <name type="synonym">Agaricus marmoreus</name>
    <dbReference type="NCBI Taxonomy" id="39966"/>
    <lineage>
        <taxon>Eukaryota</taxon>
        <taxon>Fungi</taxon>
        <taxon>Dikarya</taxon>
        <taxon>Basidiomycota</taxon>
        <taxon>Agaricomycotina</taxon>
        <taxon>Agaricomycetes</taxon>
        <taxon>Agaricomycetidae</taxon>
        <taxon>Agaricales</taxon>
        <taxon>Tricholomatineae</taxon>
        <taxon>Lyophyllaceae</taxon>
        <taxon>Hypsizygus</taxon>
    </lineage>
</organism>
<feature type="compositionally biased region" description="Low complexity" evidence="13">
    <location>
        <begin position="418"/>
        <end position="429"/>
    </location>
</feature>
<evidence type="ECO:0000256" key="5">
    <source>
        <dbReference type="ARBA" id="ARBA00022679"/>
    </source>
</evidence>
<comment type="pathway">
    <text evidence="3">Protein modification; protein ubiquitination.</text>
</comment>
<protein>
    <recommendedName>
        <fullName evidence="4">RING-type E3 ubiquitin transferase</fullName>
        <ecNumber evidence="4">2.3.2.27</ecNumber>
    </recommendedName>
</protein>
<evidence type="ECO:0000313" key="17">
    <source>
        <dbReference type="Proteomes" id="UP000076154"/>
    </source>
</evidence>
<dbReference type="GO" id="GO:0008270">
    <property type="term" value="F:zinc ion binding"/>
    <property type="evidence" value="ECO:0007669"/>
    <property type="project" value="UniProtKB-KW"/>
</dbReference>
<feature type="region of interest" description="Disordered" evidence="13">
    <location>
        <begin position="373"/>
        <end position="625"/>
    </location>
</feature>
<dbReference type="PROSITE" id="PS51292">
    <property type="entry name" value="ZF_RING_CH"/>
    <property type="match status" value="1"/>
</dbReference>
<sequence>MQEAEEQDTCRICSAPAEADQPLFHPCKCSGTIRYIHQDCLTTWLAHSKKKNCDVCKHPYSFTKVYAPDMPSTLPPILLIRRLLQQAVFGLLFGLRAMGVALIWLAALPWATVWTWRMYFSMGDSTAWWISDRPRPAHRASPFYYSMPPEPSANQPETFMGRLTTHPAWIALSADIFTGQIIASLIVLTFVAVFLLREWISQNARPGVFEDEDLPEENPAPAAAQPQPQVQPGNIPLDEALAQRQIETLRALDALRARDGVNGHMVGDARIHGRSPIERSRKKGKSRQLAQGHVNPFDAEPRTLTRRRLHPGSPVKDLEMDPEDEHVKRKSFSRRVFAARLAGARRKAASGPPPLPAAPIGVNPMFEFTFKADSQAPESSGKQQTESAPIEPDNSFFPRVALQPPKGTLAFSFDRAKSSSSSPTPSTSPEDQTNLPSSSSTTSLNQAQARRPPLPTTSVPPLWPAFSSTSPVRTPMDSPSLATYRPPEELEGVAGPSRIPNYFAHNEARSHGEEEDENRAESVQRAFQADYDKFFAKPPDYDEVFGREGSASPSNNKGRDNVDENGDEVTNEIDVDDREGSSTDDDTDQDDDEEADDDDEEDEDEDDDEEDDEEDAENEEAGDAGDMEDILFGALGVDGQQAQANAAGAPDGAAAANQAQAPENQAGAAEVRLELNEEIEGNVEDDMEGAMEAIGMRGPIYGVFQNAALMIFVLDTAIGLGIWIPYTIGKSTALLSLNPPRFLQILHLPIRAIRIVTDPIVDTIAFFVVELVLPPFGRLLRNSAALFVKGLVLLAQKLLGQKMADSISNISAKMESRIIKLSNSPLERILAWSSAATKSEAVSKPFFLEERYPDLFYKGELYFALIGKYIRLTMVRFQATWSQLALGDGPAERTFAILLGYAVASLILAIYLNLLTIGHAKTAGRAVRSAVRQQLLVLKVATFIFIELVTFPLSCGLVLDLCTVWLFPEANFASRVAFFVQAPLTATFYHWVAGTMFMYTFAVLLSSCRSVMRKGAMWFIKDPQDQNSHPIRDILDRPTLTQLRKICVSGVMYSCVVACVVGSVASLLLLGNKSIMPFRWKNREPLSNVPIDLLFLHLVLPYTMQYFRPKKALREFATVVWKVLAKKLRLTSYFFGGLHPDEERPSPMFSLRSTHPLPDADSPKDGTFRRVPATDNLALPRDMRATVQVTPDGQPFDEAARALMNLQNAEIEKAKRNVKDEFIVVYIPPLFRYRVICFIALFWMVGAVMLGAAVALPIQLGRSFFELFTTRDVHDGYSLIVGFYLLWGCYLVGTAIDRIDKRRQRIAGEQRGRAKLPMLVIKRGAVWIMKVTYLAVCLGVIIPTLISFVIDLYIILPIRFTLDPGMTPRIRVVDTWALGLLYAKIALHANRIQPPNRITRGIQRVIANGWMNPAPVQATREVIGPVMGGLVGMIVFPGAVFRAVQYLLPNIPVDDKFMFMHVYPGIFMFAGLARSGVVLYALLKSWSQSIRDKEFLVEMRLRNHEPEKVNMMESEGVETTAQPVVNGVGREDGE</sequence>
<evidence type="ECO:0000256" key="3">
    <source>
        <dbReference type="ARBA" id="ARBA00004906"/>
    </source>
</evidence>
<dbReference type="Pfam" id="PF12906">
    <property type="entry name" value="RINGv"/>
    <property type="match status" value="1"/>
</dbReference>
<dbReference type="PANTHER" id="PTHR13145:SF0">
    <property type="entry name" value="E3 UBIQUITIN-PROTEIN LIGASE MARCHF6"/>
    <property type="match status" value="1"/>
</dbReference>
<evidence type="ECO:0000256" key="10">
    <source>
        <dbReference type="ARBA" id="ARBA00022833"/>
    </source>
</evidence>
<evidence type="ECO:0000256" key="8">
    <source>
        <dbReference type="ARBA" id="ARBA00022771"/>
    </source>
</evidence>
<feature type="region of interest" description="Disordered" evidence="13">
    <location>
        <begin position="642"/>
        <end position="666"/>
    </location>
</feature>
<feature type="transmembrane region" description="Helical" evidence="14">
    <location>
        <begin position="168"/>
        <end position="196"/>
    </location>
</feature>
<dbReference type="InterPro" id="IPR011016">
    <property type="entry name" value="Znf_RING-CH"/>
</dbReference>
<evidence type="ECO:0000256" key="7">
    <source>
        <dbReference type="ARBA" id="ARBA00022723"/>
    </source>
</evidence>
<dbReference type="FunCoup" id="A0A369J1J8">
    <property type="interactions" value="540"/>
</dbReference>
<dbReference type="GO" id="GO:0061630">
    <property type="term" value="F:ubiquitin protein ligase activity"/>
    <property type="evidence" value="ECO:0007669"/>
    <property type="project" value="UniProtKB-EC"/>
</dbReference>
<comment type="subcellular location">
    <subcellularLocation>
        <location evidence="2">Membrane</location>
        <topology evidence="2">Multi-pass membrane protein</topology>
    </subcellularLocation>
</comment>
<feature type="transmembrane region" description="Helical" evidence="14">
    <location>
        <begin position="1422"/>
        <end position="1441"/>
    </location>
</feature>
<feature type="region of interest" description="Disordered" evidence="13">
    <location>
        <begin position="210"/>
        <end position="234"/>
    </location>
</feature>
<keyword evidence="8" id="KW-0863">Zinc-finger</keyword>
<evidence type="ECO:0000256" key="9">
    <source>
        <dbReference type="ARBA" id="ARBA00022786"/>
    </source>
</evidence>
<gene>
    <name evidence="16" type="primary">doa10</name>
    <name evidence="16" type="ORF">Hypma_003656</name>
</gene>
<keyword evidence="12 14" id="KW-0472">Membrane</keyword>
<evidence type="ECO:0000313" key="16">
    <source>
        <dbReference type="EMBL" id="RDB15868.1"/>
    </source>
</evidence>
<feature type="transmembrane region" description="Helical" evidence="14">
    <location>
        <begin position="1368"/>
        <end position="1387"/>
    </location>
</feature>